<evidence type="ECO:0000256" key="1">
    <source>
        <dbReference type="ARBA" id="ARBA00008478"/>
    </source>
</evidence>
<evidence type="ECO:0000256" key="2">
    <source>
        <dbReference type="ARBA" id="ARBA00022596"/>
    </source>
</evidence>
<evidence type="ECO:0000256" key="3">
    <source>
        <dbReference type="ARBA" id="ARBA00022723"/>
    </source>
</evidence>
<keyword evidence="4 7" id="KW-0805">Transcription regulation</keyword>
<dbReference type="EMBL" id="WEKT01000065">
    <property type="protein sequence ID" value="MZI95664.1"/>
    <property type="molecule type" value="Genomic_DNA"/>
</dbReference>
<evidence type="ECO:0000259" key="9">
    <source>
        <dbReference type="Pfam" id="PF08753"/>
    </source>
</evidence>
<dbReference type="GO" id="GO:0016151">
    <property type="term" value="F:nickel cation binding"/>
    <property type="evidence" value="ECO:0007669"/>
    <property type="project" value="UniProtKB-UniRule"/>
</dbReference>
<feature type="binding site" evidence="7">
    <location>
        <position position="94"/>
    </location>
    <ligand>
        <name>Ni(2+)</name>
        <dbReference type="ChEBI" id="CHEBI:49786"/>
    </ligand>
</feature>
<dbReference type="Pfam" id="PF08753">
    <property type="entry name" value="NikR_C"/>
    <property type="match status" value="1"/>
</dbReference>
<dbReference type="CDD" id="cd22231">
    <property type="entry name" value="RHH_NikR_HicB-like"/>
    <property type="match status" value="1"/>
</dbReference>
<dbReference type="InterPro" id="IPR050192">
    <property type="entry name" value="CopG/NikR_regulator"/>
</dbReference>
<dbReference type="InterPro" id="IPR013321">
    <property type="entry name" value="Arc_rbn_hlx_hlx"/>
</dbReference>
<keyword evidence="6 7" id="KW-0804">Transcription</keyword>
<gene>
    <name evidence="10" type="primary">nikR</name>
    <name evidence="10" type="ORF">F9817_21005</name>
</gene>
<dbReference type="GO" id="GO:0003700">
    <property type="term" value="F:DNA-binding transcription factor activity"/>
    <property type="evidence" value="ECO:0007669"/>
    <property type="project" value="UniProtKB-UniRule"/>
</dbReference>
<evidence type="ECO:0000256" key="4">
    <source>
        <dbReference type="ARBA" id="ARBA00023015"/>
    </source>
</evidence>
<dbReference type="Proteomes" id="UP000462621">
    <property type="component" value="Unassembled WGS sequence"/>
</dbReference>
<sequence>MQRLTITMDDDLVDYLDNFIQEKGYTSRSEAVRDLVRDSLSTEKNQRNEECLGVLSYLYEHETRELARRLTNTQHHHHHLSVSTLHMHISEEQCLEVSILQGKRHQLENLADSLISQRGVNHGYLRLLPKPKDE</sequence>
<evidence type="ECO:0000313" key="11">
    <source>
        <dbReference type="Proteomes" id="UP000462621"/>
    </source>
</evidence>
<name>A0A7X4RWX3_9VIBR</name>
<evidence type="ECO:0000313" key="10">
    <source>
        <dbReference type="EMBL" id="MZI95664.1"/>
    </source>
</evidence>
<dbReference type="InterPro" id="IPR027271">
    <property type="entry name" value="Acetolactate_synth/TF_NikR_C"/>
</dbReference>
<dbReference type="HAMAP" id="MF_00476">
    <property type="entry name" value="NikR"/>
    <property type="match status" value="1"/>
</dbReference>
<dbReference type="InterPro" id="IPR010985">
    <property type="entry name" value="Ribbon_hlx_hlx"/>
</dbReference>
<comment type="cofactor">
    <cofactor evidence="7">
        <name>Ni(2+)</name>
        <dbReference type="ChEBI" id="CHEBI:49786"/>
    </cofactor>
    <text evidence="7">Binds 1 nickel ion per subunit.</text>
</comment>
<dbReference type="Gene3D" id="1.10.1220.10">
    <property type="entry name" value="Met repressor-like"/>
    <property type="match status" value="1"/>
</dbReference>
<reference evidence="10 11" key="1">
    <citation type="submission" date="2019-10" db="EMBL/GenBank/DDBJ databases">
        <title>Vibrio sp. nov. isolated from a shrimp pond.</title>
        <authorList>
            <person name="Gomez-Gil B."/>
            <person name="Enciso-Ibarra J."/>
            <person name="Enciso-Ibarra K."/>
            <person name="Bolan-Mejia C."/>
        </authorList>
    </citation>
    <scope>NUCLEOTIDE SEQUENCE [LARGE SCALE GENOMIC DNA]</scope>
    <source>
        <strain evidence="10 11">CAIM 722</strain>
    </source>
</reference>
<dbReference type="InterPro" id="IPR014864">
    <property type="entry name" value="TF_NikR_Ni-bd_C"/>
</dbReference>
<keyword evidence="2 7" id="KW-0533">Nickel</keyword>
<keyword evidence="5 7" id="KW-0238">DNA-binding</keyword>
<accession>A0A7X4RWX3</accession>
<evidence type="ECO:0000259" key="8">
    <source>
        <dbReference type="Pfam" id="PF01402"/>
    </source>
</evidence>
<comment type="similarity">
    <text evidence="1 7">Belongs to the transcriptional regulatory CopG/NikR family.</text>
</comment>
<dbReference type="GO" id="GO:0003677">
    <property type="term" value="F:DNA binding"/>
    <property type="evidence" value="ECO:0007669"/>
    <property type="project" value="UniProtKB-KW"/>
</dbReference>
<feature type="domain" description="Ribbon-helix-helix protein CopG" evidence="8">
    <location>
        <begin position="3"/>
        <end position="39"/>
    </location>
</feature>
<dbReference type="GO" id="GO:0010045">
    <property type="term" value="P:response to nickel cation"/>
    <property type="evidence" value="ECO:0007669"/>
    <property type="project" value="InterPro"/>
</dbReference>
<keyword evidence="3 7" id="KW-0479">Metal-binding</keyword>
<organism evidence="10 11">
    <name type="scientific">Vibrio eleionomae</name>
    <dbReference type="NCBI Taxonomy" id="2653505"/>
    <lineage>
        <taxon>Bacteria</taxon>
        <taxon>Pseudomonadati</taxon>
        <taxon>Pseudomonadota</taxon>
        <taxon>Gammaproteobacteria</taxon>
        <taxon>Vibrionales</taxon>
        <taxon>Vibrionaceae</taxon>
        <taxon>Vibrio</taxon>
    </lineage>
</organism>
<feature type="domain" description="Transcription factor NikR nickel binding C-terminal" evidence="9">
    <location>
        <begin position="53"/>
        <end position="126"/>
    </location>
</feature>
<dbReference type="InterPro" id="IPR045865">
    <property type="entry name" value="ACT-like_dom_sf"/>
</dbReference>
<dbReference type="PANTHER" id="PTHR34719">
    <property type="entry name" value="NICKEL-RESPONSIVE REGULATOR"/>
    <property type="match status" value="1"/>
</dbReference>
<dbReference type="PANTHER" id="PTHR34719:SF2">
    <property type="entry name" value="NICKEL-RESPONSIVE REGULATOR"/>
    <property type="match status" value="1"/>
</dbReference>
<proteinExistence type="inferred from homology"/>
<dbReference type="InterPro" id="IPR022988">
    <property type="entry name" value="Ni_resp_reg_NikR"/>
</dbReference>
<dbReference type="SUPFAM" id="SSF55021">
    <property type="entry name" value="ACT-like"/>
    <property type="match status" value="1"/>
</dbReference>
<comment type="function">
    <text evidence="7">Transcriptional regulator.</text>
</comment>
<comment type="caution">
    <text evidence="10">The sequence shown here is derived from an EMBL/GenBank/DDBJ whole genome shotgun (WGS) entry which is preliminary data.</text>
</comment>
<dbReference type="SUPFAM" id="SSF47598">
    <property type="entry name" value="Ribbon-helix-helix"/>
    <property type="match status" value="1"/>
</dbReference>
<keyword evidence="11" id="KW-1185">Reference proteome</keyword>
<dbReference type="Gene3D" id="3.30.70.1150">
    <property type="entry name" value="ACT-like. Chain A, domain 2"/>
    <property type="match status" value="1"/>
</dbReference>
<dbReference type="NCBIfam" id="NF003381">
    <property type="entry name" value="PRK04460.1"/>
    <property type="match status" value="1"/>
</dbReference>
<evidence type="ECO:0000256" key="7">
    <source>
        <dbReference type="HAMAP-Rule" id="MF_00476"/>
    </source>
</evidence>
<feature type="binding site" evidence="7">
    <location>
        <position position="75"/>
    </location>
    <ligand>
        <name>Ni(2+)</name>
        <dbReference type="ChEBI" id="CHEBI:49786"/>
    </ligand>
</feature>
<evidence type="ECO:0000256" key="6">
    <source>
        <dbReference type="ARBA" id="ARBA00023163"/>
    </source>
</evidence>
<dbReference type="NCBIfam" id="NF002815">
    <property type="entry name" value="PRK02967.1"/>
    <property type="match status" value="1"/>
</dbReference>
<protein>
    <recommendedName>
        <fullName evidence="7">Putative nickel-responsive regulator</fullName>
    </recommendedName>
</protein>
<dbReference type="InterPro" id="IPR002145">
    <property type="entry name" value="CopG"/>
</dbReference>
<dbReference type="AlphaFoldDB" id="A0A7X4RWX3"/>
<evidence type="ECO:0000256" key="5">
    <source>
        <dbReference type="ARBA" id="ARBA00023125"/>
    </source>
</evidence>
<feature type="binding site" evidence="7">
    <location>
        <position position="88"/>
    </location>
    <ligand>
        <name>Ni(2+)</name>
        <dbReference type="ChEBI" id="CHEBI:49786"/>
    </ligand>
</feature>
<feature type="binding site" evidence="7">
    <location>
        <position position="86"/>
    </location>
    <ligand>
        <name>Ni(2+)</name>
        <dbReference type="ChEBI" id="CHEBI:49786"/>
    </ligand>
</feature>
<dbReference type="RefSeq" id="WP_161158162.1">
    <property type="nucleotide sequence ID" value="NZ_WEKT01000065.1"/>
</dbReference>
<dbReference type="Pfam" id="PF01402">
    <property type="entry name" value="RHH_1"/>
    <property type="match status" value="1"/>
</dbReference>